<evidence type="ECO:0000259" key="9">
    <source>
        <dbReference type="Pfam" id="PF12371"/>
    </source>
</evidence>
<gene>
    <name evidence="14" type="primary">LOC113521086</name>
</gene>
<evidence type="ECO:0000259" key="12">
    <source>
        <dbReference type="Pfam" id="PF24501"/>
    </source>
</evidence>
<sequence>MYRKMVWCYIFVLTLLDISLNTKLTAQGKSHGITVHDSLIEGISFQEWGKDSVGESGGGGSGGAVPAGALRLSPAALSFGRAQLAAAHALTVTLTNTANTTMHLASVAGTTPDFHASFFDSKTLAPQANTTFTVVYLGRHEGLVSAHLYIHTSLGVHKYPVSAEGVASEWDVWPLIGIRVPLNATVDPLLTMYNPTDQTIQVSEVYASGAWLRLQLPAGGAAAARHAWALPPRAARPLVRLLLAPPPHHQHQHQHQHQHHQHHQHLQHQPLTAYVRIKANMSGGGLVVAVEARRAAAGEHARPLQLRLRLRGAADPPHTWQLEAGNSAAASVPLAAHVWAARCGPAPLAPPPPPPPPLGAAAVNGATANGASGAGAAGVVASTLLHELPPHAPPMPAATLTLHFSQLWENYLSEMEAERRLEAESSARGAWCAGWVRLGRAAVPYSVRLLPGGVRALPAELHFITAKGEEVFKERELLFRNDFPVPIEIIDIEYGPDYDKYFHRAAWRGAAALAAGGARRLRVRLRAPAPATAARAHLTLRTNASAITVPLHVYAGTFHFEWEWPGRQDGQDGRLRVGALPAGAALRVRLRLRNPAPVALCAARAAAAVPRARAALQLRGRRCAAPGGSVAAALRLAAPARPGRLAGAVWVRSQHAAARAAVSLAARAGRLRAPPLLLPAAAPYTWSSAPLILESTMTITVRVLNVTQPVPDPAVIFVKEGSGTVWGGRHAVGTVHYAAERLCEPACYAGLALQSADGAAWLRRAAAAAAAGDAARAALAADAELAAARRALLARLAPAARNLTLHLHTDQVAQVAAAGRVRLQWPRLAAGGAAAGAAAVGGAEPLRVRVRNPASRALLLQPVLAAPLHRRLLHHTHHRWSEVETMCGSEGCVWEREAFELREWRAARGEVRLWAGEEGEGADAGQGQGPGQGQGAGAAPLLLLAAGAELELHMMFTPTRAAPLATLLYLRNNLTILESMLIWGRGVYPTFELDGRQPGSDDPILFEVSSCGAAGAAGGAVQRTVVARNTGAVAVRLRDWRLAGRPCAARGFRLQPCAPLTLAPNRSRALTLAFAPDYSLARVPAALTVRAGAARAAFALLGAAPARLLPACAARLPRPPAEPALRAAAATLALAALALVLAAAALDAERGLRRARAARQPAPPAAPLDLRALPAPPPPPPAAPRPPPARRRRAARRPPAPLDPLAERRAFERWRAEVLRRAAEDDDRSSEDADLDPETAADAAPPAEAAPPTPEPPPPEPDEFETLEEHAGDGPDEDGAFTGSDASTPSEERDEPDEERDEGDDEPPPIASTPPDEVRSGPREPETRTVPTDGDAATRTARGRRSSSPGRRADRPRGPDTEPARPRGAAARHHGRKEKATRRRGAERAPATPPRAPPTPGDVRAPAALRRGATWSSVVAEGAGGGSGATGVAPQLAPIGSDVRRRAEAGRPGANSLFYFNESPPPAAPEPQYAWRAPSSDCAPFSTPTHPYREMAEQPGAVGGYGSIGSVWGGALEPQAQPAAAWLWGAYGGRGAAPAAASAAAPDVRPPPGFGASPRPAPRTYDPFQSLAFIWGPGRVDWRPEPDDKDGQ</sequence>
<evidence type="ECO:0000259" key="10">
    <source>
        <dbReference type="Pfam" id="PF24495"/>
    </source>
</evidence>
<feature type="chain" id="PRO_5046569015" evidence="8">
    <location>
        <begin position="22"/>
        <end position="1592"/>
    </location>
</feature>
<feature type="domain" description="Transmembrane protein 131-like N-terminal" evidence="9">
    <location>
        <begin position="70"/>
        <end position="152"/>
    </location>
</feature>
<protein>
    <submittedName>
        <fullName evidence="14">Uncharacterized protein LOC113521086 isoform X1</fullName>
    </submittedName>
</protein>
<dbReference type="Pfam" id="PF24499">
    <property type="entry name" value="Ig_TMEM131L_4"/>
    <property type="match status" value="1"/>
</dbReference>
<feature type="region of interest" description="Disordered" evidence="7">
    <location>
        <begin position="1538"/>
        <end position="1562"/>
    </location>
</feature>
<evidence type="ECO:0000256" key="2">
    <source>
        <dbReference type="ARBA" id="ARBA00006682"/>
    </source>
</evidence>
<comment type="similarity">
    <text evidence="2">Belongs to the TMEM131 family.</text>
</comment>
<accession>A0ABM3MN14</accession>
<feature type="region of interest" description="Disordered" evidence="7">
    <location>
        <begin position="1221"/>
        <end position="1410"/>
    </location>
</feature>
<keyword evidence="4 8" id="KW-0732">Signal</keyword>
<feature type="region of interest" description="Disordered" evidence="7">
    <location>
        <begin position="1455"/>
        <end position="1475"/>
    </location>
</feature>
<organism evidence="13 14">
    <name type="scientific">Galleria mellonella</name>
    <name type="common">Greater wax moth</name>
    <dbReference type="NCBI Taxonomy" id="7137"/>
    <lineage>
        <taxon>Eukaryota</taxon>
        <taxon>Metazoa</taxon>
        <taxon>Ecdysozoa</taxon>
        <taxon>Arthropoda</taxon>
        <taxon>Hexapoda</taxon>
        <taxon>Insecta</taxon>
        <taxon>Pterygota</taxon>
        <taxon>Neoptera</taxon>
        <taxon>Endopterygota</taxon>
        <taxon>Lepidoptera</taxon>
        <taxon>Glossata</taxon>
        <taxon>Ditrysia</taxon>
        <taxon>Pyraloidea</taxon>
        <taxon>Pyralidae</taxon>
        <taxon>Galleriinae</taxon>
        <taxon>Galleria</taxon>
    </lineage>
</organism>
<dbReference type="InterPro" id="IPR039877">
    <property type="entry name" value="TMEM131-like"/>
</dbReference>
<feature type="compositionally biased region" description="Low complexity" evidence="7">
    <location>
        <begin position="1331"/>
        <end position="1350"/>
    </location>
</feature>
<feature type="compositionally biased region" description="Pro residues" evidence="7">
    <location>
        <begin position="1248"/>
        <end position="1259"/>
    </location>
</feature>
<dbReference type="InterPro" id="IPR022113">
    <property type="entry name" value="TMEM131L_N"/>
</dbReference>
<evidence type="ECO:0000259" key="11">
    <source>
        <dbReference type="Pfam" id="PF24499"/>
    </source>
</evidence>
<keyword evidence="5" id="KW-1133">Transmembrane helix</keyword>
<feature type="domain" description="TMEM131 second Ig-like" evidence="10">
    <location>
        <begin position="172"/>
        <end position="243"/>
    </location>
</feature>
<dbReference type="InterPro" id="IPR055436">
    <property type="entry name" value="Ig_TMEM131L_4"/>
</dbReference>
<feature type="compositionally biased region" description="Basic residues" evidence="7">
    <location>
        <begin position="248"/>
        <end position="266"/>
    </location>
</feature>
<dbReference type="NCBIfam" id="NF012200">
    <property type="entry name" value="choice_anch_D"/>
    <property type="match status" value="1"/>
</dbReference>
<evidence type="ECO:0000256" key="4">
    <source>
        <dbReference type="ARBA" id="ARBA00022729"/>
    </source>
</evidence>
<dbReference type="InterPro" id="IPR056311">
    <property type="entry name" value="TMEM131_Ig_2"/>
</dbReference>
<dbReference type="RefSeq" id="XP_052752752.1">
    <property type="nucleotide sequence ID" value="XM_052896792.1"/>
</dbReference>
<reference evidence="14" key="1">
    <citation type="submission" date="2025-08" db="UniProtKB">
        <authorList>
            <consortium name="RefSeq"/>
        </authorList>
    </citation>
    <scope>IDENTIFICATION</scope>
    <source>
        <tissue evidence="14">Whole larvae</tissue>
    </source>
</reference>
<feature type="compositionally biased region" description="Acidic residues" evidence="7">
    <location>
        <begin position="1292"/>
        <end position="1307"/>
    </location>
</feature>
<dbReference type="Gene3D" id="2.60.40.10">
    <property type="entry name" value="Immunoglobulins"/>
    <property type="match status" value="1"/>
</dbReference>
<dbReference type="Pfam" id="PF12371">
    <property type="entry name" value="TMEM131_like_N"/>
    <property type="match status" value="1"/>
</dbReference>
<keyword evidence="3" id="KW-0812">Transmembrane</keyword>
<dbReference type="PANTHER" id="PTHR22050:SF0">
    <property type="entry name" value="TRANSMEMBRANE PROTEIN 131 HOMOLOG"/>
    <property type="match status" value="1"/>
</dbReference>
<dbReference type="Pfam" id="PF24495">
    <property type="entry name" value="Ig_TMEM131_2"/>
    <property type="match status" value="1"/>
</dbReference>
<dbReference type="Proteomes" id="UP001652740">
    <property type="component" value="Unplaced"/>
</dbReference>
<name>A0ABM3MN14_GALME</name>
<feature type="compositionally biased region" description="Basic and acidic residues" evidence="7">
    <location>
        <begin position="1351"/>
        <end position="1365"/>
    </location>
</feature>
<dbReference type="GeneID" id="113521086"/>
<evidence type="ECO:0000256" key="3">
    <source>
        <dbReference type="ARBA" id="ARBA00022692"/>
    </source>
</evidence>
<evidence type="ECO:0000256" key="6">
    <source>
        <dbReference type="ARBA" id="ARBA00023136"/>
    </source>
</evidence>
<feature type="domain" description="TMEM131L fifth Ig-like" evidence="12">
    <location>
        <begin position="1029"/>
        <end position="1090"/>
    </location>
</feature>
<keyword evidence="13" id="KW-1185">Reference proteome</keyword>
<feature type="compositionally biased region" description="Basic residues" evidence="7">
    <location>
        <begin position="1370"/>
        <end position="1385"/>
    </location>
</feature>
<dbReference type="Pfam" id="PF24501">
    <property type="entry name" value="Ig_TMEM131L_5"/>
    <property type="match status" value="1"/>
</dbReference>
<evidence type="ECO:0000256" key="8">
    <source>
        <dbReference type="SAM" id="SignalP"/>
    </source>
</evidence>
<feature type="region of interest" description="Disordered" evidence="7">
    <location>
        <begin position="247"/>
        <end position="266"/>
    </location>
</feature>
<comment type="subcellular location">
    <subcellularLocation>
        <location evidence="1">Membrane</location>
        <topology evidence="1">Single-pass type I membrane protein</topology>
    </subcellularLocation>
</comment>
<feature type="compositionally biased region" description="Pro residues" evidence="7">
    <location>
        <begin position="1174"/>
        <end position="1187"/>
    </location>
</feature>
<proteinExistence type="inferred from homology"/>
<dbReference type="InterPro" id="IPR055437">
    <property type="entry name" value="TMEM131L_Ig_5"/>
</dbReference>
<feature type="compositionally biased region" description="Basic and acidic residues" evidence="7">
    <location>
        <begin position="1316"/>
        <end position="1327"/>
    </location>
</feature>
<dbReference type="PANTHER" id="PTHR22050">
    <property type="entry name" value="RW1 PROTEIN HOMOLOG"/>
    <property type="match status" value="1"/>
</dbReference>
<evidence type="ECO:0000313" key="14">
    <source>
        <dbReference type="RefSeq" id="XP_052752752.1"/>
    </source>
</evidence>
<evidence type="ECO:0000256" key="7">
    <source>
        <dbReference type="SAM" id="MobiDB-lite"/>
    </source>
</evidence>
<keyword evidence="6" id="KW-0472">Membrane</keyword>
<dbReference type="InterPro" id="IPR013783">
    <property type="entry name" value="Ig-like_fold"/>
</dbReference>
<feature type="domain" description="TMEM131L fourth Ig-like" evidence="11">
    <location>
        <begin position="941"/>
        <end position="986"/>
    </location>
</feature>
<feature type="region of interest" description="Disordered" evidence="7">
    <location>
        <begin position="1156"/>
        <end position="1204"/>
    </location>
</feature>
<feature type="compositionally biased region" description="Pro residues" evidence="7">
    <location>
        <begin position="1391"/>
        <end position="1400"/>
    </location>
</feature>
<feature type="compositionally biased region" description="Acidic residues" evidence="7">
    <location>
        <begin position="1224"/>
        <end position="1239"/>
    </location>
</feature>
<evidence type="ECO:0000256" key="1">
    <source>
        <dbReference type="ARBA" id="ARBA00004479"/>
    </source>
</evidence>
<evidence type="ECO:0000256" key="5">
    <source>
        <dbReference type="ARBA" id="ARBA00022989"/>
    </source>
</evidence>
<feature type="signal peptide" evidence="8">
    <location>
        <begin position="1"/>
        <end position="21"/>
    </location>
</feature>
<evidence type="ECO:0000313" key="13">
    <source>
        <dbReference type="Proteomes" id="UP001652740"/>
    </source>
</evidence>